<dbReference type="Proteomes" id="UP000717696">
    <property type="component" value="Unassembled WGS sequence"/>
</dbReference>
<accession>A0A9P9IQP6</accession>
<proteinExistence type="predicted"/>
<gene>
    <name evidence="1" type="ORF">B0J13DRAFT_627439</name>
</gene>
<dbReference type="EMBL" id="JAGMUU010000021">
    <property type="protein sequence ID" value="KAH7129617.1"/>
    <property type="molecule type" value="Genomic_DNA"/>
</dbReference>
<keyword evidence="2" id="KW-1185">Reference proteome</keyword>
<name>A0A9P9IQP6_9HYPO</name>
<evidence type="ECO:0000313" key="2">
    <source>
        <dbReference type="Proteomes" id="UP000717696"/>
    </source>
</evidence>
<dbReference type="AlphaFoldDB" id="A0A9P9IQP6"/>
<sequence length="129" mass="13933">MVETPEAQFISRAIHLYTIALASCALASLASAASIGTKKLKAPYCPLRPVSRHQQRLIFEEFLEKAYINYNANGAALDHFAEDYIQHSPSALSGRDEAIKALSVLSPEDVNTPSNTSALAETWPGSSVV</sequence>
<organism evidence="1 2">
    <name type="scientific">Dactylonectria estremocensis</name>
    <dbReference type="NCBI Taxonomy" id="1079267"/>
    <lineage>
        <taxon>Eukaryota</taxon>
        <taxon>Fungi</taxon>
        <taxon>Dikarya</taxon>
        <taxon>Ascomycota</taxon>
        <taxon>Pezizomycotina</taxon>
        <taxon>Sordariomycetes</taxon>
        <taxon>Hypocreomycetidae</taxon>
        <taxon>Hypocreales</taxon>
        <taxon>Nectriaceae</taxon>
        <taxon>Dactylonectria</taxon>
    </lineage>
</organism>
<reference evidence="1" key="1">
    <citation type="journal article" date="2021" name="Nat. Commun.">
        <title>Genetic determinants of endophytism in the Arabidopsis root mycobiome.</title>
        <authorList>
            <person name="Mesny F."/>
            <person name="Miyauchi S."/>
            <person name="Thiergart T."/>
            <person name="Pickel B."/>
            <person name="Atanasova L."/>
            <person name="Karlsson M."/>
            <person name="Huettel B."/>
            <person name="Barry K.W."/>
            <person name="Haridas S."/>
            <person name="Chen C."/>
            <person name="Bauer D."/>
            <person name="Andreopoulos W."/>
            <person name="Pangilinan J."/>
            <person name="LaButti K."/>
            <person name="Riley R."/>
            <person name="Lipzen A."/>
            <person name="Clum A."/>
            <person name="Drula E."/>
            <person name="Henrissat B."/>
            <person name="Kohler A."/>
            <person name="Grigoriev I.V."/>
            <person name="Martin F.M."/>
            <person name="Hacquard S."/>
        </authorList>
    </citation>
    <scope>NUCLEOTIDE SEQUENCE</scope>
    <source>
        <strain evidence="1">MPI-CAGE-AT-0021</strain>
    </source>
</reference>
<evidence type="ECO:0000313" key="1">
    <source>
        <dbReference type="EMBL" id="KAH7129617.1"/>
    </source>
</evidence>
<comment type="caution">
    <text evidence="1">The sequence shown here is derived from an EMBL/GenBank/DDBJ whole genome shotgun (WGS) entry which is preliminary data.</text>
</comment>
<protein>
    <submittedName>
        <fullName evidence="1">Uncharacterized protein</fullName>
    </submittedName>
</protein>